<dbReference type="Gene3D" id="3.40.50.300">
    <property type="entry name" value="P-loop containing nucleotide triphosphate hydrolases"/>
    <property type="match status" value="1"/>
</dbReference>
<dbReference type="NCBIfam" id="NF006745">
    <property type="entry name" value="PRK09270.1-4"/>
    <property type="match status" value="1"/>
</dbReference>
<sequence length="241" mass="27007">MKIALTVNGLTIDAFFTDEEVEQVHLPLLRLLAQKQQQKGARLVVFLAAPPGSGKSTLTAFWQHLSAQCDELPALQTLPMDGFHRPNSWLDAQGLRSKKGMPETFDRQQLELALASLDQPRPFWPNYDRVLHDPVPNAIEVTASVTIVEGNWLLLDEPGWRDLARHSDLTLFIQAPAQQLRARLIERKMRGGSTLEQASTFYQQTDGPNVDRVLQHRLPATITLLWDNGGLRCSEELLTGG</sequence>
<dbReference type="AlphaFoldDB" id="A0AAE7JTU4"/>
<dbReference type="InterPro" id="IPR027417">
    <property type="entry name" value="P-loop_NTPase"/>
</dbReference>
<dbReference type="PANTHER" id="PTHR10285">
    <property type="entry name" value="URIDINE KINASE"/>
    <property type="match status" value="1"/>
</dbReference>
<keyword evidence="1" id="KW-0808">Transferase</keyword>
<dbReference type="GO" id="GO:0016301">
    <property type="term" value="F:kinase activity"/>
    <property type="evidence" value="ECO:0007669"/>
    <property type="project" value="UniProtKB-KW"/>
</dbReference>
<proteinExistence type="predicted"/>
<evidence type="ECO:0000313" key="1">
    <source>
        <dbReference type="EMBL" id="QKJ59064.1"/>
    </source>
</evidence>
<name>A0AAE7JTU4_SERFO</name>
<dbReference type="Proteomes" id="UP000503464">
    <property type="component" value="Chromosome"/>
</dbReference>
<evidence type="ECO:0000313" key="2">
    <source>
        <dbReference type="Proteomes" id="UP000503464"/>
    </source>
</evidence>
<organism evidence="1 2">
    <name type="scientific">Serratia fonticola</name>
    <dbReference type="NCBI Taxonomy" id="47917"/>
    <lineage>
        <taxon>Bacteria</taxon>
        <taxon>Pseudomonadati</taxon>
        <taxon>Pseudomonadota</taxon>
        <taxon>Gammaproteobacteria</taxon>
        <taxon>Enterobacterales</taxon>
        <taxon>Yersiniaceae</taxon>
        <taxon>Serratia</taxon>
    </lineage>
</organism>
<protein>
    <submittedName>
        <fullName evidence="1">Nucleoside/nucleotide kinase family protein</fullName>
    </submittedName>
</protein>
<gene>
    <name evidence="1" type="ORF">G9399_12760</name>
</gene>
<dbReference type="RefSeq" id="WP_173409239.1">
    <property type="nucleotide sequence ID" value="NZ_CP054160.3"/>
</dbReference>
<dbReference type="EMBL" id="CP054160">
    <property type="protein sequence ID" value="QKJ59064.1"/>
    <property type="molecule type" value="Genomic_DNA"/>
</dbReference>
<accession>A0AAE7JTU4</accession>
<dbReference type="SUPFAM" id="SSF52540">
    <property type="entry name" value="P-loop containing nucleoside triphosphate hydrolases"/>
    <property type="match status" value="1"/>
</dbReference>
<keyword evidence="1" id="KW-0418">Kinase</keyword>
<reference evidence="2" key="1">
    <citation type="submission" date="2020-03" db="EMBL/GenBank/DDBJ databases">
        <title>Genome sequences of seven Enterobacteriaceae strains isolated from Canadian wastewater treatment facilities.</title>
        <authorList>
            <person name="Huang H."/>
            <person name="Chmara J.T."/>
            <person name="Duceppe M.-O."/>
        </authorList>
    </citation>
    <scope>NUCLEOTIDE SEQUENCE [LARGE SCALE GENOMIC DNA]</scope>
    <source>
        <strain evidence="2">Biosolid 3</strain>
    </source>
</reference>